<dbReference type="Pfam" id="PF20057">
    <property type="entry name" value="DUF6456"/>
    <property type="match status" value="1"/>
</dbReference>
<comment type="caution">
    <text evidence="2">The sequence shown here is derived from an EMBL/GenBank/DDBJ whole genome shotgun (WGS) entry which is preliminary data.</text>
</comment>
<gene>
    <name evidence="2" type="ORF">VZ95_18335</name>
</gene>
<proteinExistence type="predicted"/>
<evidence type="ECO:0000313" key="3">
    <source>
        <dbReference type="Proteomes" id="UP000033774"/>
    </source>
</evidence>
<evidence type="ECO:0000313" key="2">
    <source>
        <dbReference type="EMBL" id="KJV08352.1"/>
    </source>
</evidence>
<accession>A0A0F3IP02</accession>
<dbReference type="AlphaFoldDB" id="A0A0F3IP02"/>
<protein>
    <recommendedName>
        <fullName evidence="1">DUF6456 domain-containing protein</fullName>
    </recommendedName>
</protein>
<dbReference type="InterPro" id="IPR045599">
    <property type="entry name" value="DUF6456"/>
</dbReference>
<dbReference type="EMBL" id="LAJY01000621">
    <property type="protein sequence ID" value="KJV08352.1"/>
    <property type="molecule type" value="Genomic_DNA"/>
</dbReference>
<keyword evidence="3" id="KW-1185">Reference proteome</keyword>
<reference evidence="2 3" key="1">
    <citation type="submission" date="2015-03" db="EMBL/GenBank/DDBJ databases">
        <title>Draft genome sequence of Elstera litoralis.</title>
        <authorList>
            <person name="Rahalkar M.C."/>
            <person name="Dhakephalkar P.K."/>
            <person name="Pore S.D."/>
            <person name="Arora P."/>
            <person name="Kapse N.G."/>
            <person name="Pandit P.S."/>
        </authorList>
    </citation>
    <scope>NUCLEOTIDE SEQUENCE [LARGE SCALE GENOMIC DNA]</scope>
    <source>
        <strain evidence="2 3">Dia-1</strain>
    </source>
</reference>
<organism evidence="2 3">
    <name type="scientific">Elstera litoralis</name>
    <dbReference type="NCBI Taxonomy" id="552518"/>
    <lineage>
        <taxon>Bacteria</taxon>
        <taxon>Pseudomonadati</taxon>
        <taxon>Pseudomonadota</taxon>
        <taxon>Alphaproteobacteria</taxon>
        <taxon>Rhodospirillales</taxon>
        <taxon>Rhodospirillaceae</taxon>
        <taxon>Elstera</taxon>
    </lineage>
</organism>
<dbReference type="Proteomes" id="UP000033774">
    <property type="component" value="Unassembled WGS sequence"/>
</dbReference>
<evidence type="ECO:0000259" key="1">
    <source>
        <dbReference type="Pfam" id="PF20057"/>
    </source>
</evidence>
<feature type="domain" description="DUF6456" evidence="1">
    <location>
        <begin position="10"/>
        <end position="116"/>
    </location>
</feature>
<sequence length="121" mass="12964">MPRPLTPPDLTEDQQAAAEHLAEVFAAAEFETWARGGPSLENIPCDPLQPSPDALIARAAYRAAMRAVPVLLSPLVVHVCCLGLPLALWAEQKRVLPAQAETGLRTALTHLGQHFRALAAS</sequence>
<name>A0A0F3IP02_9PROT</name>